<reference evidence="6 7" key="1">
    <citation type="submission" date="2024-12" db="EMBL/GenBank/DDBJ databases">
        <title>The unique morphological basis and parallel evolutionary history of personate flowers in Penstemon.</title>
        <authorList>
            <person name="Depatie T.H."/>
            <person name="Wessinger C.A."/>
        </authorList>
    </citation>
    <scope>NUCLEOTIDE SEQUENCE [LARGE SCALE GENOMIC DNA]</scope>
    <source>
        <strain evidence="6">WTNN_2</strain>
        <tissue evidence="6">Leaf</tissue>
    </source>
</reference>
<comment type="caution">
    <text evidence="6">The sequence shown here is derived from an EMBL/GenBank/DDBJ whole genome shotgun (WGS) entry which is preliminary data.</text>
</comment>
<dbReference type="Pfam" id="PF00010">
    <property type="entry name" value="HLH"/>
    <property type="match status" value="1"/>
</dbReference>
<gene>
    <name evidence="6" type="ORF">ACJIZ3_010728</name>
</gene>
<evidence type="ECO:0000313" key="6">
    <source>
        <dbReference type="EMBL" id="KAL3848846.1"/>
    </source>
</evidence>
<dbReference type="InterPro" id="IPR011598">
    <property type="entry name" value="bHLH_dom"/>
</dbReference>
<sequence length="213" mass="24129">MGKPRSSSSSSTAPRIERKVLEKNRRNRLKVLYSSLISLLPNHTSKEELPLPDQMDEAAEYIKALKMKLDKMKEKKESLLPTNNSYSWITTENQATNKKSLLVEVHEMGPNMYVILANGLKDYSTFQGIISLLHQHGFQIANANFSLNGNSSIQVFQDKDGCASISPEWLKELICGNTSCNRVVESQINLLDFGFETNLWNFDQTQEVFPAEI</sequence>
<keyword evidence="4" id="KW-0539">Nucleus</keyword>
<name>A0ABD3UIQ8_9LAMI</name>
<evidence type="ECO:0000259" key="5">
    <source>
        <dbReference type="PROSITE" id="PS50888"/>
    </source>
</evidence>
<keyword evidence="2" id="KW-0805">Transcription regulation</keyword>
<dbReference type="Gene3D" id="4.10.280.10">
    <property type="entry name" value="Helix-loop-helix DNA-binding domain"/>
    <property type="match status" value="1"/>
</dbReference>
<dbReference type="InterPro" id="IPR015660">
    <property type="entry name" value="MASH1/Ascl1a-like"/>
</dbReference>
<evidence type="ECO:0000256" key="3">
    <source>
        <dbReference type="ARBA" id="ARBA00023163"/>
    </source>
</evidence>
<evidence type="ECO:0000313" key="7">
    <source>
        <dbReference type="Proteomes" id="UP001634393"/>
    </source>
</evidence>
<evidence type="ECO:0000256" key="1">
    <source>
        <dbReference type="ARBA" id="ARBA00004123"/>
    </source>
</evidence>
<evidence type="ECO:0000256" key="2">
    <source>
        <dbReference type="ARBA" id="ARBA00023015"/>
    </source>
</evidence>
<protein>
    <recommendedName>
        <fullName evidence="5">BHLH domain-containing protein</fullName>
    </recommendedName>
</protein>
<feature type="domain" description="BHLH" evidence="5">
    <location>
        <begin position="13"/>
        <end position="65"/>
    </location>
</feature>
<organism evidence="6 7">
    <name type="scientific">Penstemon smallii</name>
    <dbReference type="NCBI Taxonomy" id="265156"/>
    <lineage>
        <taxon>Eukaryota</taxon>
        <taxon>Viridiplantae</taxon>
        <taxon>Streptophyta</taxon>
        <taxon>Embryophyta</taxon>
        <taxon>Tracheophyta</taxon>
        <taxon>Spermatophyta</taxon>
        <taxon>Magnoliopsida</taxon>
        <taxon>eudicotyledons</taxon>
        <taxon>Gunneridae</taxon>
        <taxon>Pentapetalae</taxon>
        <taxon>asterids</taxon>
        <taxon>lamiids</taxon>
        <taxon>Lamiales</taxon>
        <taxon>Plantaginaceae</taxon>
        <taxon>Cheloneae</taxon>
        <taxon>Penstemon</taxon>
    </lineage>
</organism>
<dbReference type="SUPFAM" id="SSF47459">
    <property type="entry name" value="HLH, helix-loop-helix DNA-binding domain"/>
    <property type="match status" value="1"/>
</dbReference>
<dbReference type="PANTHER" id="PTHR13935:SF63">
    <property type="entry name" value="BHLH DOMAIN-CONTAINING PROTEIN"/>
    <property type="match status" value="1"/>
</dbReference>
<keyword evidence="7" id="KW-1185">Reference proteome</keyword>
<dbReference type="PROSITE" id="PS50888">
    <property type="entry name" value="BHLH"/>
    <property type="match status" value="1"/>
</dbReference>
<dbReference type="EMBL" id="JBJXBP010000001">
    <property type="protein sequence ID" value="KAL3848846.1"/>
    <property type="molecule type" value="Genomic_DNA"/>
</dbReference>
<comment type="subcellular location">
    <subcellularLocation>
        <location evidence="1">Nucleus</location>
    </subcellularLocation>
</comment>
<dbReference type="PANTHER" id="PTHR13935">
    <property type="entry name" value="ACHAETE-SCUTE TRANSCRIPTION FACTOR-RELATED"/>
    <property type="match status" value="1"/>
</dbReference>
<dbReference type="GO" id="GO:0006355">
    <property type="term" value="P:regulation of DNA-templated transcription"/>
    <property type="evidence" value="ECO:0007669"/>
    <property type="project" value="UniProtKB-ARBA"/>
</dbReference>
<dbReference type="InterPro" id="IPR036638">
    <property type="entry name" value="HLH_DNA-bd_sf"/>
</dbReference>
<keyword evidence="3" id="KW-0804">Transcription</keyword>
<dbReference type="GO" id="GO:0005634">
    <property type="term" value="C:nucleus"/>
    <property type="evidence" value="ECO:0007669"/>
    <property type="project" value="UniProtKB-SubCell"/>
</dbReference>
<dbReference type="AlphaFoldDB" id="A0ABD3UIQ8"/>
<dbReference type="Proteomes" id="UP001634393">
    <property type="component" value="Unassembled WGS sequence"/>
</dbReference>
<evidence type="ECO:0000256" key="4">
    <source>
        <dbReference type="ARBA" id="ARBA00023242"/>
    </source>
</evidence>
<accession>A0ABD3UIQ8</accession>
<proteinExistence type="predicted"/>